<evidence type="ECO:0000256" key="1">
    <source>
        <dbReference type="SAM" id="MobiDB-lite"/>
    </source>
</evidence>
<dbReference type="RefSeq" id="WP_120051797.1">
    <property type="nucleotide sequence ID" value="NZ_CP032427.1"/>
</dbReference>
<organism evidence="3 4">
    <name type="scientific">Streptomyces griseorubiginosus</name>
    <dbReference type="NCBI Taxonomy" id="67304"/>
    <lineage>
        <taxon>Bacteria</taxon>
        <taxon>Bacillati</taxon>
        <taxon>Actinomycetota</taxon>
        <taxon>Actinomycetes</taxon>
        <taxon>Kitasatosporales</taxon>
        <taxon>Streptomycetaceae</taxon>
        <taxon>Streptomyces</taxon>
    </lineage>
</organism>
<sequence>MSENAESAESGVNAENAPGVVSETAAPESVRAGRGRRGGRIAAIAVSVVAAGAVVAGVGFTVVTVNGANRDAGAPVWTFPKGDKAGAGEDKAAPEKGLGAMLVPYGADGWSRGPDMAEFGSDAELSGARATALAKESLSGLPRSQRKALEKRIDKQRISGIAMRSYVSTEELSSVYTDQASVVTVQLAQMASTAAVRGLARSQQGFLDALGIFDEGPRIEGHKDAACYLPPSDKKDGKNGLQSMYCVAAQGNVLVTLNATSAKPLQKTGIAMFLCEQLDRIEEPGEAV</sequence>
<evidence type="ECO:0000313" key="4">
    <source>
        <dbReference type="Proteomes" id="UP000265765"/>
    </source>
</evidence>
<keyword evidence="2" id="KW-0812">Transmembrane</keyword>
<evidence type="ECO:0000313" key="3">
    <source>
        <dbReference type="EMBL" id="AYC40304.1"/>
    </source>
</evidence>
<keyword evidence="2" id="KW-0472">Membrane</keyword>
<dbReference type="EMBL" id="CP032427">
    <property type="protein sequence ID" value="AYC40304.1"/>
    <property type="molecule type" value="Genomic_DNA"/>
</dbReference>
<dbReference type="KEGG" id="sge:DWG14_04567"/>
<evidence type="ECO:0008006" key="5">
    <source>
        <dbReference type="Google" id="ProtNLM"/>
    </source>
</evidence>
<accession>A0AAI8L346</accession>
<protein>
    <recommendedName>
        <fullName evidence="5">Secreted protein</fullName>
    </recommendedName>
</protein>
<dbReference type="AlphaFoldDB" id="A0AAI8L346"/>
<proteinExistence type="predicted"/>
<feature type="region of interest" description="Disordered" evidence="1">
    <location>
        <begin position="1"/>
        <end position="34"/>
    </location>
</feature>
<evidence type="ECO:0000256" key="2">
    <source>
        <dbReference type="SAM" id="Phobius"/>
    </source>
</evidence>
<feature type="transmembrane region" description="Helical" evidence="2">
    <location>
        <begin position="41"/>
        <end position="63"/>
    </location>
</feature>
<keyword evidence="2" id="KW-1133">Transmembrane helix</keyword>
<reference evidence="3 4" key="1">
    <citation type="submission" date="2018-09" db="EMBL/GenBank/DDBJ databases">
        <title>Production of Trimethoprim by Streptomyces sp. 3E-1.</title>
        <authorList>
            <person name="Kang H.J."/>
            <person name="Kim S.B."/>
        </authorList>
    </citation>
    <scope>NUCLEOTIDE SEQUENCE [LARGE SCALE GENOMIC DNA]</scope>
    <source>
        <strain evidence="3 4">3E-1</strain>
    </source>
</reference>
<name>A0AAI8L346_9ACTN</name>
<dbReference type="Proteomes" id="UP000265765">
    <property type="component" value="Chromosome"/>
</dbReference>
<gene>
    <name evidence="3" type="ORF">DWG14_04567</name>
</gene>
<dbReference type="GeneID" id="91283451"/>